<dbReference type="GO" id="GO:0016020">
    <property type="term" value="C:membrane"/>
    <property type="evidence" value="ECO:0007669"/>
    <property type="project" value="UniProtKB-SubCell"/>
</dbReference>
<evidence type="ECO:0000259" key="7">
    <source>
        <dbReference type="Pfam" id="PF01694"/>
    </source>
</evidence>
<evidence type="ECO:0000256" key="4">
    <source>
        <dbReference type="ARBA" id="ARBA00022989"/>
    </source>
</evidence>
<dbReference type="Gene3D" id="1.20.1540.10">
    <property type="entry name" value="Rhomboid-like"/>
    <property type="match status" value="1"/>
</dbReference>
<evidence type="ECO:0000313" key="9">
    <source>
        <dbReference type="Proteomes" id="UP000008141"/>
    </source>
</evidence>
<accession>E1Z519</accession>
<dbReference type="FunCoup" id="E1Z519">
    <property type="interactions" value="1111"/>
</dbReference>
<dbReference type="STRING" id="554065.E1Z519"/>
<dbReference type="SUPFAM" id="SSF144091">
    <property type="entry name" value="Rhomboid-like"/>
    <property type="match status" value="1"/>
</dbReference>
<feature type="domain" description="Peptidase S54 rhomboid" evidence="7">
    <location>
        <begin position="74"/>
        <end position="213"/>
    </location>
</feature>
<feature type="transmembrane region" description="Helical" evidence="6">
    <location>
        <begin position="115"/>
        <end position="134"/>
    </location>
</feature>
<dbReference type="Pfam" id="PF01694">
    <property type="entry name" value="Rhomboid"/>
    <property type="match status" value="1"/>
</dbReference>
<evidence type="ECO:0000313" key="8">
    <source>
        <dbReference type="EMBL" id="EFN59155.1"/>
    </source>
</evidence>
<evidence type="ECO:0000256" key="5">
    <source>
        <dbReference type="ARBA" id="ARBA00023136"/>
    </source>
</evidence>
<organism evidence="9">
    <name type="scientific">Chlorella variabilis</name>
    <name type="common">Green alga</name>
    <dbReference type="NCBI Taxonomy" id="554065"/>
    <lineage>
        <taxon>Eukaryota</taxon>
        <taxon>Viridiplantae</taxon>
        <taxon>Chlorophyta</taxon>
        <taxon>core chlorophytes</taxon>
        <taxon>Trebouxiophyceae</taxon>
        <taxon>Chlorellales</taxon>
        <taxon>Chlorellaceae</taxon>
        <taxon>Chlorella clade</taxon>
        <taxon>Chlorella</taxon>
    </lineage>
</organism>
<sequence length="247" mass="25774">MPAAAGGRLAAAGTAGAGMPPAGGGPQAGEFGHPGRRATDVLLVSNALLFGLQLLTKQALTVWGVKVNALVVAGQWWRLLTPAFLHGNLMHLAVNCYSLNNLGPPVEGAAGPPRFLLMYLSAAVAGNVASFLGAPKSVSLGASGAVFGIGGALAMYFYRNRDIYGKTSDRVLRQLWQTLVLNVVYGLSSTRIDNWGHMGGLVGGALAGLLLGPRFQATTLPGKRGKWLVDVAPLPWLRSQPRQISGR</sequence>
<dbReference type="PANTHER" id="PTHR43731:SF26">
    <property type="entry name" value="RHOMBOID-LIKE PROTEIN 10, CHLOROPLASTIC"/>
    <property type="match status" value="1"/>
</dbReference>
<keyword evidence="3 6" id="KW-0812">Transmembrane</keyword>
<evidence type="ECO:0000256" key="6">
    <source>
        <dbReference type="SAM" id="Phobius"/>
    </source>
</evidence>
<dbReference type="Proteomes" id="UP000008141">
    <property type="component" value="Unassembled WGS sequence"/>
</dbReference>
<name>E1Z519_CHLVA</name>
<evidence type="ECO:0000256" key="1">
    <source>
        <dbReference type="ARBA" id="ARBA00004141"/>
    </source>
</evidence>
<dbReference type="eggNOG" id="KOG2289">
    <property type="taxonomic scope" value="Eukaryota"/>
</dbReference>
<dbReference type="OMA" id="LFHLTDR"/>
<dbReference type="InParanoid" id="E1Z519"/>
<dbReference type="InterPro" id="IPR050925">
    <property type="entry name" value="Rhomboid_protease_S54"/>
</dbReference>
<gene>
    <name evidence="8" type="ORF">CHLNCDRAFT_138007</name>
</gene>
<dbReference type="RefSeq" id="XP_005851257.1">
    <property type="nucleotide sequence ID" value="XM_005851195.1"/>
</dbReference>
<dbReference type="KEGG" id="cvr:CHLNCDRAFT_138007"/>
<dbReference type="InterPro" id="IPR022764">
    <property type="entry name" value="Peptidase_S54_rhomboid_dom"/>
</dbReference>
<evidence type="ECO:0000256" key="3">
    <source>
        <dbReference type="ARBA" id="ARBA00022692"/>
    </source>
</evidence>
<dbReference type="EMBL" id="GL433836">
    <property type="protein sequence ID" value="EFN59155.1"/>
    <property type="molecule type" value="Genomic_DNA"/>
</dbReference>
<protein>
    <recommendedName>
        <fullName evidence="7">Peptidase S54 rhomboid domain-containing protein</fullName>
    </recommendedName>
</protein>
<dbReference type="PANTHER" id="PTHR43731">
    <property type="entry name" value="RHOMBOID PROTEASE"/>
    <property type="match status" value="1"/>
</dbReference>
<reference evidence="8 9" key="1">
    <citation type="journal article" date="2010" name="Plant Cell">
        <title>The Chlorella variabilis NC64A genome reveals adaptation to photosymbiosis, coevolution with viruses, and cryptic sex.</title>
        <authorList>
            <person name="Blanc G."/>
            <person name="Duncan G."/>
            <person name="Agarkova I."/>
            <person name="Borodovsky M."/>
            <person name="Gurnon J."/>
            <person name="Kuo A."/>
            <person name="Lindquist E."/>
            <person name="Lucas S."/>
            <person name="Pangilinan J."/>
            <person name="Polle J."/>
            <person name="Salamov A."/>
            <person name="Terry A."/>
            <person name="Yamada T."/>
            <person name="Dunigan D.D."/>
            <person name="Grigoriev I.V."/>
            <person name="Claverie J.M."/>
            <person name="Van Etten J.L."/>
        </authorList>
    </citation>
    <scope>NUCLEOTIDE SEQUENCE [LARGE SCALE GENOMIC DNA]</scope>
    <source>
        <strain evidence="8 9">NC64A</strain>
    </source>
</reference>
<keyword evidence="4 6" id="KW-1133">Transmembrane helix</keyword>
<dbReference type="OrthoDB" id="418595at2759"/>
<dbReference type="GeneID" id="17358602"/>
<evidence type="ECO:0000256" key="2">
    <source>
        <dbReference type="ARBA" id="ARBA00009045"/>
    </source>
</evidence>
<dbReference type="InterPro" id="IPR035952">
    <property type="entry name" value="Rhomboid-like_sf"/>
</dbReference>
<comment type="similarity">
    <text evidence="2">Belongs to the peptidase S54 family.</text>
</comment>
<keyword evidence="5 6" id="KW-0472">Membrane</keyword>
<feature type="transmembrane region" description="Helical" evidence="6">
    <location>
        <begin position="140"/>
        <end position="158"/>
    </location>
</feature>
<dbReference type="GO" id="GO:0004252">
    <property type="term" value="F:serine-type endopeptidase activity"/>
    <property type="evidence" value="ECO:0007669"/>
    <property type="project" value="InterPro"/>
</dbReference>
<keyword evidence="9" id="KW-1185">Reference proteome</keyword>
<comment type="subcellular location">
    <subcellularLocation>
        <location evidence="1">Membrane</location>
        <topology evidence="1">Multi-pass membrane protein</topology>
    </subcellularLocation>
</comment>
<dbReference type="AlphaFoldDB" id="E1Z519"/>
<proteinExistence type="inferred from homology"/>